<evidence type="ECO:0000256" key="1">
    <source>
        <dbReference type="ARBA" id="ARBA00010807"/>
    </source>
</evidence>
<dbReference type="Proteomes" id="UP001153269">
    <property type="component" value="Unassembled WGS sequence"/>
</dbReference>
<feature type="coiled-coil region" evidence="3">
    <location>
        <begin position="692"/>
        <end position="778"/>
    </location>
</feature>
<dbReference type="GO" id="GO:0090090">
    <property type="term" value="P:negative regulation of canonical Wnt signaling pathway"/>
    <property type="evidence" value="ECO:0007669"/>
    <property type="project" value="TreeGrafter"/>
</dbReference>
<evidence type="ECO:0000256" key="2">
    <source>
        <dbReference type="ARBA" id="ARBA00023054"/>
    </source>
</evidence>
<name>A0A9N7U3H7_PLEPL</name>
<feature type="compositionally biased region" description="Basic and acidic residues" evidence="4">
    <location>
        <begin position="1783"/>
        <end position="1796"/>
    </location>
</feature>
<dbReference type="GO" id="GO:0005737">
    <property type="term" value="C:cytoplasm"/>
    <property type="evidence" value="ECO:0007669"/>
    <property type="project" value="TreeGrafter"/>
</dbReference>
<dbReference type="Pfam" id="PF15268">
    <property type="entry name" value="Dapper"/>
    <property type="match status" value="2"/>
</dbReference>
<evidence type="ECO:0000256" key="3">
    <source>
        <dbReference type="SAM" id="Coils"/>
    </source>
</evidence>
<reference evidence="5" key="1">
    <citation type="submission" date="2020-03" db="EMBL/GenBank/DDBJ databases">
        <authorList>
            <person name="Weist P."/>
        </authorList>
    </citation>
    <scope>NUCLEOTIDE SEQUENCE</scope>
</reference>
<evidence type="ECO:0000256" key="4">
    <source>
        <dbReference type="SAM" id="MobiDB-lite"/>
    </source>
</evidence>
<feature type="compositionally biased region" description="Low complexity" evidence="4">
    <location>
        <begin position="1938"/>
        <end position="1947"/>
    </location>
</feature>
<feature type="region of interest" description="Disordered" evidence="4">
    <location>
        <begin position="1900"/>
        <end position="1962"/>
    </location>
</feature>
<evidence type="ECO:0000313" key="5">
    <source>
        <dbReference type="EMBL" id="CAB1424254.1"/>
    </source>
</evidence>
<dbReference type="PANTHER" id="PTHR15919:SF1">
    <property type="entry name" value="DAPPER HOMOLOG 3"/>
    <property type="match status" value="1"/>
</dbReference>
<sequence length="1990" mass="231051">MSQDMNHKIIRLEQNQEDILKLVSILEEKQEALGVHKINMKSCTEMLVREREGLKSLMSEIVFQRQDMENQLKAETLSEKKDLLKLKAELDEKREDLEKLSEMMDQEKLVLNLMRSENQKQCDLLQQDEQDIKEEKEKLKLTKTELQQKKEHVDSLLDDINREKSNIRILTLQVHTQRKKLQNGTNMIALKQREQEVKDSDIRRQIQELQTQKNSILEEREELDVLRMDLNNKNLEVEAAMKTISQEKEDFIQMKVEVEKERELLLIEKERMEEQWSDLKKRENKQIDKMKYIESLRIRHQELDARMSQDMNHKIIRLEQNQEDILKLVSILEEKQEALGVHKINMKSCTEMLVREREGLKSLMSEIVFQRQDMENQLKAETLSDKKDLLKLKAELDEKREDLEKLCEMMDQEKLVLNLMRSENIKQCELLQQDEQDIKEEKEKLKLTKTELQQKKEHVDSLLDDINREKSNIRILTLQVHTQRKKLQNGTNMIALKQREQEVKDSDIRRQIQELQTQKNSILEEREELDVLRMDLNNKNLEVEAAMKTISQEKEDFIQMKVEVEKERELLLIEKERMEEQWSDLKKRENKQIDKMKYIESLRIRHQELDARMSQDMNHKIIRLEQNKEDILKLVSILEEKQEALGVHKINMKSCTEMLVREREGLKSLMSEIVFQRQDMENQLKAETLSDKKDLLKLKAELDEKREDLEKLCEMMDQEKLVLNLMRSENIKQCELLQQDEQDIKEEKEKLKLTKTELQQKKEHVDSLLDDINREKSNIRILTLQVHTQRRKLRIGTKMIALKQREQEVKDSDIRRQIQELQTQKNIILEEREELDVLRMDLNNKNLEVEAAMKTISQEKEDFIQMKVEVEKERELLLIEKERMEEQWSDLKKRENKQIDKMKYIESLRIRHQELDARMSQDMNHKIIRLEQNKEDILKLVSILEEKQEALGVHKINMKSCTEMLVREREGLKSLMSEIVFQRQDMENQLKAETLSDKKDLLKLKAELDEKREDLEKLCEMMDQEKLVLNLMRSENIKQCELLQQDEQDIKEEKEKLKLTKTELQQKKEHVDSLLDDINREKSNIRILTLQVHTQRKKLQNGTNMIALKQREQEVKDSDIRRQIQELQTQKNSILEEREELDVLRMDLNNTNLEVEAAMKTISQEKEDFIQMKPGCQTNLFLPTTFEVGKFGLESLRWGETLPGQKLFGPIKLSGRAFYDDGQMINSYVINHVTKERLGPGLFSLMPQMNTLLQPEYVYSGLCRLWVSDRTNKRLRAFTGSANSCLSETAQQSADWGGGMGEKTTGGYMSLQGTFEVVLPTLSLPMEAERSRNKELLEASLAGLCELELLKQRQECRVLSALCLGDSRVPVGPPWGALRSARCALDAPDGNASKENGLGIQTRRLQCTPWGLKFSLEQQVAELKVNSQVNTTKPYLGDNRPSSGDVLVTQKNGSPESNNQPVIPSSLLVPEGTQETEIGESWQSDTTRQATVTDAFGVMWNDDPIQEDYQQAQKVENYIFGLIQRRVLPMRPSKPRTSLSHDARVVNVVRQSSLCRKEEQDSLKQVSVQQISTLSQCSEGAASQACQNVDQKCHLGTEFNEEASPFYHNHLLQSVPYQPGFYHKPRQASMVHTSSSTLPDYLSCSVQPAKQDSSNSETDSTLIHNYQPAPAVSKSHYPPSPDGQLVNAEYIPAQPCRAYTRAYAQYHSNPQKGSGILKPSRSMFSPEGNHHHEEQQPTASQVQPSRCRGGPKKCRLNEERSGATKRLGKKACRSQSENSLQRAPERKYNTVERDGGESGSGGRGSRNSQSRSKKQQQGSGSCRRWQSSLELSQDEADQLPVPAHVANQREPCPRRTRKSRTHASYVSPHRNHNLLQHSHHHQPMEYQLERDQVPLCKPSENYLHQDQGESESSMSEADSPDSSSLSSDSDESGGLVWPQQLPPQLSLPSPPAPPGAPMQPKAFVKIKASHALKKKILRFRTGSLKVMTTV</sequence>
<feature type="region of interest" description="Disordered" evidence="4">
    <location>
        <begin position="1709"/>
        <end position="1870"/>
    </location>
</feature>
<proteinExistence type="inferred from homology"/>
<feature type="compositionally biased region" description="Pro residues" evidence="4">
    <location>
        <begin position="1948"/>
        <end position="1957"/>
    </location>
</feature>
<dbReference type="InterPro" id="IPR024843">
    <property type="entry name" value="Dapper"/>
</dbReference>
<feature type="coiled-coil region" evidence="3">
    <location>
        <begin position="386"/>
        <end position="472"/>
    </location>
</feature>
<feature type="compositionally biased region" description="Low complexity" evidence="4">
    <location>
        <begin position="1805"/>
        <end position="1821"/>
    </location>
</feature>
<keyword evidence="2 3" id="KW-0175">Coiled coil</keyword>
<feature type="coiled-coil region" evidence="3">
    <location>
        <begin position="998"/>
        <end position="1084"/>
    </location>
</feature>
<feature type="coiled-coil region" evidence="3">
    <location>
        <begin position="508"/>
        <end position="588"/>
    </location>
</feature>
<feature type="coiled-coil region" evidence="3">
    <location>
        <begin position="73"/>
        <end position="166"/>
    </location>
</feature>
<feature type="coiled-coil region" evidence="3">
    <location>
        <begin position="818"/>
        <end position="894"/>
    </location>
</feature>
<accession>A0A9N7U3H7</accession>
<feature type="compositionally biased region" description="Low complexity" evidence="4">
    <location>
        <begin position="1910"/>
        <end position="1927"/>
    </location>
</feature>
<feature type="coiled-coil region" evidence="3">
    <location>
        <begin position="1120"/>
        <end position="1168"/>
    </location>
</feature>
<keyword evidence="6" id="KW-1185">Reference proteome</keyword>
<comment type="caution">
    <text evidence="5">The sequence shown here is derived from an EMBL/GenBank/DDBJ whole genome shotgun (WGS) entry which is preliminary data.</text>
</comment>
<dbReference type="EMBL" id="CADEAL010000716">
    <property type="protein sequence ID" value="CAB1424254.1"/>
    <property type="molecule type" value="Genomic_DNA"/>
</dbReference>
<evidence type="ECO:0000313" key="6">
    <source>
        <dbReference type="Proteomes" id="UP001153269"/>
    </source>
</evidence>
<organism evidence="5 6">
    <name type="scientific">Pleuronectes platessa</name>
    <name type="common">European plaice</name>
    <dbReference type="NCBI Taxonomy" id="8262"/>
    <lineage>
        <taxon>Eukaryota</taxon>
        <taxon>Metazoa</taxon>
        <taxon>Chordata</taxon>
        <taxon>Craniata</taxon>
        <taxon>Vertebrata</taxon>
        <taxon>Euteleostomi</taxon>
        <taxon>Actinopterygii</taxon>
        <taxon>Neopterygii</taxon>
        <taxon>Teleostei</taxon>
        <taxon>Neoteleostei</taxon>
        <taxon>Acanthomorphata</taxon>
        <taxon>Carangaria</taxon>
        <taxon>Pleuronectiformes</taxon>
        <taxon>Pleuronectoidei</taxon>
        <taxon>Pleuronectidae</taxon>
        <taxon>Pleuronectes</taxon>
    </lineage>
</organism>
<dbReference type="PANTHER" id="PTHR15919">
    <property type="entry name" value="DAPPER-RELATED"/>
    <property type="match status" value="1"/>
</dbReference>
<feature type="coiled-coil region" evidence="3">
    <location>
        <begin position="202"/>
        <end position="282"/>
    </location>
</feature>
<protein>
    <submittedName>
        <fullName evidence="5">Uncharacterized protein</fullName>
    </submittedName>
</protein>
<comment type="similarity">
    <text evidence="1">Belongs to the dapper family.</text>
</comment>
<gene>
    <name evidence="5" type="ORF">PLEPLA_LOCUS12176</name>
</gene>